<feature type="domain" description="TonB C-terminal" evidence="11">
    <location>
        <begin position="102"/>
        <end position="192"/>
    </location>
</feature>
<keyword evidence="5" id="KW-0997">Cell inner membrane</keyword>
<dbReference type="PANTHER" id="PTHR33446">
    <property type="entry name" value="PROTEIN TONB-RELATED"/>
    <property type="match status" value="1"/>
</dbReference>
<dbReference type="Proteomes" id="UP000487350">
    <property type="component" value="Unassembled WGS sequence"/>
</dbReference>
<evidence type="ECO:0000256" key="10">
    <source>
        <dbReference type="SAM" id="MobiDB-lite"/>
    </source>
</evidence>
<dbReference type="GO" id="GO:0055085">
    <property type="term" value="P:transmembrane transport"/>
    <property type="evidence" value="ECO:0007669"/>
    <property type="project" value="InterPro"/>
</dbReference>
<evidence type="ECO:0000256" key="9">
    <source>
        <dbReference type="ARBA" id="ARBA00023136"/>
    </source>
</evidence>
<evidence type="ECO:0000256" key="7">
    <source>
        <dbReference type="ARBA" id="ARBA00022927"/>
    </source>
</evidence>
<protein>
    <submittedName>
        <fullName evidence="12">TonB family protein</fullName>
    </submittedName>
</protein>
<name>A0A844B2N8_9BURK</name>
<dbReference type="GO" id="GO:0015031">
    <property type="term" value="P:protein transport"/>
    <property type="evidence" value="ECO:0007669"/>
    <property type="project" value="UniProtKB-KW"/>
</dbReference>
<dbReference type="NCBIfam" id="TIGR01352">
    <property type="entry name" value="tonB_Cterm"/>
    <property type="match status" value="1"/>
</dbReference>
<evidence type="ECO:0000256" key="6">
    <source>
        <dbReference type="ARBA" id="ARBA00022692"/>
    </source>
</evidence>
<keyword evidence="9" id="KW-0472">Membrane</keyword>
<gene>
    <name evidence="12" type="ORF">GHT07_01655</name>
</gene>
<keyword evidence="7" id="KW-0653">Protein transport</keyword>
<evidence type="ECO:0000256" key="8">
    <source>
        <dbReference type="ARBA" id="ARBA00022989"/>
    </source>
</evidence>
<sequence>MEVVVPVAMLTELIEPPQPKSESRESQAQLRAPSPPPAKAAPAATPLPVAIPRAEPAPNAVTASPEPAVPMNTTAAGPANASVLSSPSAPPAPSPAPARVELPSTSAEYLQNPKPAYPPLSKRLGEQGSVIVRVLIGPDGLPQRAELYKASGFDRLDQAALATVMKWRYVPGKRAGVPETMWAYVPINFVLE</sequence>
<evidence type="ECO:0000313" key="12">
    <source>
        <dbReference type="EMBL" id="MRD45969.1"/>
    </source>
</evidence>
<evidence type="ECO:0000313" key="13">
    <source>
        <dbReference type="Proteomes" id="UP000487350"/>
    </source>
</evidence>
<reference evidence="12 13" key="1">
    <citation type="submission" date="2019-11" db="EMBL/GenBank/DDBJ databases">
        <title>Caenimonas koreensis gen. nov., sp. nov., isolated from activated sludge.</title>
        <authorList>
            <person name="Seung H.R."/>
        </authorList>
    </citation>
    <scope>NUCLEOTIDE SEQUENCE [LARGE SCALE GENOMIC DNA]</scope>
    <source>
        <strain evidence="12 13">EMB320</strain>
    </source>
</reference>
<keyword evidence="4" id="KW-1003">Cell membrane</keyword>
<dbReference type="OrthoDB" id="9792439at2"/>
<evidence type="ECO:0000256" key="1">
    <source>
        <dbReference type="ARBA" id="ARBA00004383"/>
    </source>
</evidence>
<feature type="compositionally biased region" description="Low complexity" evidence="10">
    <location>
        <begin position="78"/>
        <end position="87"/>
    </location>
</feature>
<dbReference type="InterPro" id="IPR006260">
    <property type="entry name" value="TonB/TolA_C"/>
</dbReference>
<dbReference type="AlphaFoldDB" id="A0A844B2N8"/>
<dbReference type="PANTHER" id="PTHR33446:SF2">
    <property type="entry name" value="PROTEIN TONB"/>
    <property type="match status" value="1"/>
</dbReference>
<evidence type="ECO:0000256" key="5">
    <source>
        <dbReference type="ARBA" id="ARBA00022519"/>
    </source>
</evidence>
<dbReference type="Pfam" id="PF03544">
    <property type="entry name" value="TonB_C"/>
    <property type="match status" value="1"/>
</dbReference>
<dbReference type="InterPro" id="IPR037682">
    <property type="entry name" value="TonB_C"/>
</dbReference>
<keyword evidence="13" id="KW-1185">Reference proteome</keyword>
<dbReference type="InterPro" id="IPR051045">
    <property type="entry name" value="TonB-dependent_transducer"/>
</dbReference>
<keyword evidence="6" id="KW-0812">Transmembrane</keyword>
<dbReference type="EMBL" id="WJBU01000001">
    <property type="protein sequence ID" value="MRD45969.1"/>
    <property type="molecule type" value="Genomic_DNA"/>
</dbReference>
<keyword evidence="8" id="KW-1133">Transmembrane helix</keyword>
<keyword evidence="3" id="KW-0813">Transport</keyword>
<dbReference type="PROSITE" id="PS52015">
    <property type="entry name" value="TONB_CTD"/>
    <property type="match status" value="1"/>
</dbReference>
<evidence type="ECO:0000256" key="4">
    <source>
        <dbReference type="ARBA" id="ARBA00022475"/>
    </source>
</evidence>
<evidence type="ECO:0000256" key="3">
    <source>
        <dbReference type="ARBA" id="ARBA00022448"/>
    </source>
</evidence>
<dbReference type="GO" id="GO:0098797">
    <property type="term" value="C:plasma membrane protein complex"/>
    <property type="evidence" value="ECO:0007669"/>
    <property type="project" value="TreeGrafter"/>
</dbReference>
<dbReference type="SUPFAM" id="SSF74653">
    <property type="entry name" value="TolA/TonB C-terminal domain"/>
    <property type="match status" value="1"/>
</dbReference>
<accession>A0A844B2N8</accession>
<evidence type="ECO:0000256" key="2">
    <source>
        <dbReference type="ARBA" id="ARBA00006555"/>
    </source>
</evidence>
<comment type="caution">
    <text evidence="12">The sequence shown here is derived from an EMBL/GenBank/DDBJ whole genome shotgun (WGS) entry which is preliminary data.</text>
</comment>
<organism evidence="12 13">
    <name type="scientific">Caenimonas koreensis DSM 17982</name>
    <dbReference type="NCBI Taxonomy" id="1121255"/>
    <lineage>
        <taxon>Bacteria</taxon>
        <taxon>Pseudomonadati</taxon>
        <taxon>Pseudomonadota</taxon>
        <taxon>Betaproteobacteria</taxon>
        <taxon>Burkholderiales</taxon>
        <taxon>Comamonadaceae</taxon>
        <taxon>Caenimonas</taxon>
    </lineage>
</organism>
<proteinExistence type="inferred from homology"/>
<dbReference type="GO" id="GO:0031992">
    <property type="term" value="F:energy transducer activity"/>
    <property type="evidence" value="ECO:0007669"/>
    <property type="project" value="TreeGrafter"/>
</dbReference>
<evidence type="ECO:0000259" key="11">
    <source>
        <dbReference type="PROSITE" id="PS52015"/>
    </source>
</evidence>
<feature type="compositionally biased region" description="Low complexity" evidence="10">
    <location>
        <begin position="40"/>
        <end position="52"/>
    </location>
</feature>
<feature type="region of interest" description="Disordered" evidence="10">
    <location>
        <begin position="13"/>
        <end position="100"/>
    </location>
</feature>
<comment type="subcellular location">
    <subcellularLocation>
        <location evidence="1">Cell inner membrane</location>
        <topology evidence="1">Single-pass membrane protein</topology>
        <orientation evidence="1">Periplasmic side</orientation>
    </subcellularLocation>
</comment>
<dbReference type="Gene3D" id="3.30.1150.10">
    <property type="match status" value="1"/>
</dbReference>
<comment type="similarity">
    <text evidence="2">Belongs to the TonB family.</text>
</comment>